<dbReference type="InterPro" id="IPR012796">
    <property type="entry name" value="Lysidine-tRNA-synth_C"/>
</dbReference>
<dbReference type="Proteomes" id="UP001526147">
    <property type="component" value="Unassembled WGS sequence"/>
</dbReference>
<dbReference type="CDD" id="cd01992">
    <property type="entry name" value="TilS_N"/>
    <property type="match status" value="1"/>
</dbReference>
<keyword evidence="4 8" id="KW-0819">tRNA processing</keyword>
<protein>
    <recommendedName>
        <fullName evidence="8">tRNA(Ile)-lysidine synthase</fullName>
        <ecNumber evidence="8">6.3.4.19</ecNumber>
    </recommendedName>
    <alternativeName>
        <fullName evidence="8">tRNA(Ile)-2-lysyl-cytidine synthase</fullName>
    </alternativeName>
    <alternativeName>
        <fullName evidence="8">tRNA(Ile)-lysidine synthetase</fullName>
    </alternativeName>
</protein>
<reference evidence="10 11" key="1">
    <citation type="submission" date="2022-10" db="EMBL/GenBank/DDBJ databases">
        <title>Draft genome assembly of moderately radiation resistant bacterium Metabacillus halosaccharovorans.</title>
        <authorList>
            <person name="Pal S."/>
            <person name="Gopinathan A."/>
        </authorList>
    </citation>
    <scope>NUCLEOTIDE SEQUENCE [LARGE SCALE GENOMIC DNA]</scope>
    <source>
        <strain evidence="10 11">VITHBRA001</strain>
    </source>
</reference>
<gene>
    <name evidence="8 10" type="primary">tilS</name>
    <name evidence="10" type="ORF">OIH86_03210</name>
</gene>
<dbReference type="SMART" id="SM00977">
    <property type="entry name" value="TilS_C"/>
    <property type="match status" value="1"/>
</dbReference>
<dbReference type="Pfam" id="PF09179">
    <property type="entry name" value="TilS"/>
    <property type="match status" value="1"/>
</dbReference>
<evidence type="ECO:0000256" key="4">
    <source>
        <dbReference type="ARBA" id="ARBA00022694"/>
    </source>
</evidence>
<feature type="binding site" evidence="8">
    <location>
        <begin position="25"/>
        <end position="30"/>
    </location>
    <ligand>
        <name>ATP</name>
        <dbReference type="ChEBI" id="CHEBI:30616"/>
    </ligand>
</feature>
<evidence type="ECO:0000313" key="10">
    <source>
        <dbReference type="EMBL" id="MCV9884650.1"/>
    </source>
</evidence>
<dbReference type="HAMAP" id="MF_01161">
    <property type="entry name" value="tRNA_Ile_lys_synt"/>
    <property type="match status" value="1"/>
</dbReference>
<dbReference type="NCBIfam" id="TIGR02433">
    <property type="entry name" value="lysidine_TilS_C"/>
    <property type="match status" value="1"/>
</dbReference>
<organism evidence="10 11">
    <name type="scientific">Metabacillus halosaccharovorans</name>
    <dbReference type="NCBI Taxonomy" id="930124"/>
    <lineage>
        <taxon>Bacteria</taxon>
        <taxon>Bacillati</taxon>
        <taxon>Bacillota</taxon>
        <taxon>Bacilli</taxon>
        <taxon>Bacillales</taxon>
        <taxon>Bacillaceae</taxon>
        <taxon>Metabacillus</taxon>
    </lineage>
</organism>
<keyword evidence="6 8" id="KW-0067">ATP-binding</keyword>
<evidence type="ECO:0000313" key="11">
    <source>
        <dbReference type="Proteomes" id="UP001526147"/>
    </source>
</evidence>
<dbReference type="PANTHER" id="PTHR43033:SF1">
    <property type="entry name" value="TRNA(ILE)-LYSIDINE SYNTHASE-RELATED"/>
    <property type="match status" value="1"/>
</dbReference>
<dbReference type="InterPro" id="IPR012795">
    <property type="entry name" value="tRNA_Ile_lys_synt_N"/>
</dbReference>
<keyword evidence="2 8" id="KW-0963">Cytoplasm</keyword>
<dbReference type="SUPFAM" id="SSF56037">
    <property type="entry name" value="PheT/TilS domain"/>
    <property type="match status" value="1"/>
</dbReference>
<dbReference type="Gene3D" id="3.30.465.60">
    <property type="match status" value="1"/>
</dbReference>
<evidence type="ECO:0000256" key="6">
    <source>
        <dbReference type="ARBA" id="ARBA00022840"/>
    </source>
</evidence>
<sequence length="460" mass="52982">MENLDILIRQQQLIKKGSTIVVGVSGGPDSLALLNMFYKHRGNLDLTVVAAHVDHMFRGEQSQAEMEFVIAFCNERGINCETHQIDVRSYAQKNQLSSQVAARECRYRFFKEIMDKYHSPYLALGHHGDDQVETVLMRMVRGNTGEALAGIKRVRPFHNGYIIRPLLEFSKQQILNYCNKNNLMPRFDPSNESTDYTRNRFRKYVLPFLKQENPLVHEKFQYFSETLLEDETYLHALTEKNMNTVIKRKEKLVVEMDIKGFLSLPLPLQRRGIKLILNYLYENIPSSLSSIHIESVQSLLSQEHPSGSLDYPNGLKVIKSYQTCLFTFEHDEGREYCHVLEIPSVVKLPNGYSISCHVAQEIPIEKKGNDIFLLSERDLTEPLIVRTRKQGDKIKLKGMNGRKKVKDIFIDEKIPLHSRNSWPIVEDGKGNILWIPGLKKSNLDAGNDDGDRCIVLEFRS</sequence>
<dbReference type="InterPro" id="IPR011063">
    <property type="entry name" value="TilS/TtcA_N"/>
</dbReference>
<dbReference type="Pfam" id="PF01171">
    <property type="entry name" value="ATP_bind_3"/>
    <property type="match status" value="1"/>
</dbReference>
<evidence type="ECO:0000256" key="5">
    <source>
        <dbReference type="ARBA" id="ARBA00022741"/>
    </source>
</evidence>
<accession>A0ABT3DC80</accession>
<dbReference type="Pfam" id="PF11734">
    <property type="entry name" value="TilS_C"/>
    <property type="match status" value="1"/>
</dbReference>
<dbReference type="GO" id="GO:0032267">
    <property type="term" value="F:tRNA(Ile)-lysidine synthase activity"/>
    <property type="evidence" value="ECO:0007669"/>
    <property type="project" value="UniProtKB-EC"/>
</dbReference>
<dbReference type="SUPFAM" id="SSF82829">
    <property type="entry name" value="MesJ substrate recognition domain-like"/>
    <property type="match status" value="1"/>
</dbReference>
<dbReference type="RefSeq" id="WP_264141575.1">
    <property type="nucleotide sequence ID" value="NZ_JAOYEY010000022.1"/>
</dbReference>
<comment type="function">
    <text evidence="8">Ligates lysine onto the cytidine present at position 34 of the AUA codon-specific tRNA(Ile) that contains the anticodon CAU, in an ATP-dependent manner. Cytidine is converted to lysidine, thus changing the amino acid specificity of the tRNA from methionine to isoleucine.</text>
</comment>
<evidence type="ECO:0000256" key="3">
    <source>
        <dbReference type="ARBA" id="ARBA00022598"/>
    </source>
</evidence>
<keyword evidence="5 8" id="KW-0547">Nucleotide-binding</keyword>
<evidence type="ECO:0000256" key="8">
    <source>
        <dbReference type="HAMAP-Rule" id="MF_01161"/>
    </source>
</evidence>
<dbReference type="InterPro" id="IPR014729">
    <property type="entry name" value="Rossmann-like_a/b/a_fold"/>
</dbReference>
<comment type="subcellular location">
    <subcellularLocation>
        <location evidence="1 8">Cytoplasm</location>
    </subcellularLocation>
</comment>
<comment type="catalytic activity">
    <reaction evidence="7 8">
        <text>cytidine(34) in tRNA(Ile2) + L-lysine + ATP = lysidine(34) in tRNA(Ile2) + AMP + diphosphate + H(+)</text>
        <dbReference type="Rhea" id="RHEA:43744"/>
        <dbReference type="Rhea" id="RHEA-COMP:10625"/>
        <dbReference type="Rhea" id="RHEA-COMP:10670"/>
        <dbReference type="ChEBI" id="CHEBI:15378"/>
        <dbReference type="ChEBI" id="CHEBI:30616"/>
        <dbReference type="ChEBI" id="CHEBI:32551"/>
        <dbReference type="ChEBI" id="CHEBI:33019"/>
        <dbReference type="ChEBI" id="CHEBI:82748"/>
        <dbReference type="ChEBI" id="CHEBI:83665"/>
        <dbReference type="ChEBI" id="CHEBI:456215"/>
        <dbReference type="EC" id="6.3.4.19"/>
    </reaction>
</comment>
<dbReference type="InterPro" id="IPR012094">
    <property type="entry name" value="tRNA_Ile_lys_synt"/>
</dbReference>
<dbReference type="NCBIfam" id="TIGR02432">
    <property type="entry name" value="lysidine_TilS_N"/>
    <property type="match status" value="1"/>
</dbReference>
<evidence type="ECO:0000256" key="2">
    <source>
        <dbReference type="ARBA" id="ARBA00022490"/>
    </source>
</evidence>
<comment type="similarity">
    <text evidence="8">Belongs to the tRNA(Ile)-lysidine synthase family.</text>
</comment>
<name>A0ABT3DC80_9BACI</name>
<feature type="domain" description="Lysidine-tRNA(Ile) synthetase C-terminal" evidence="9">
    <location>
        <begin position="383"/>
        <end position="456"/>
    </location>
</feature>
<comment type="caution">
    <text evidence="10">The sequence shown here is derived from an EMBL/GenBank/DDBJ whole genome shotgun (WGS) entry which is preliminary data.</text>
</comment>
<dbReference type="EC" id="6.3.4.19" evidence="8"/>
<dbReference type="PANTHER" id="PTHR43033">
    <property type="entry name" value="TRNA(ILE)-LYSIDINE SYNTHASE-RELATED"/>
    <property type="match status" value="1"/>
</dbReference>
<comment type="domain">
    <text evidence="8">The N-terminal region contains the highly conserved SGGXDS motif, predicted to be a P-loop motif involved in ATP binding.</text>
</comment>
<evidence type="ECO:0000259" key="9">
    <source>
        <dbReference type="SMART" id="SM00977"/>
    </source>
</evidence>
<keyword evidence="11" id="KW-1185">Reference proteome</keyword>
<dbReference type="EMBL" id="JAOYEY010000022">
    <property type="protein sequence ID" value="MCV9884650.1"/>
    <property type="molecule type" value="Genomic_DNA"/>
</dbReference>
<evidence type="ECO:0000256" key="1">
    <source>
        <dbReference type="ARBA" id="ARBA00004496"/>
    </source>
</evidence>
<dbReference type="InterPro" id="IPR015262">
    <property type="entry name" value="tRNA_Ile_lys_synt_subst-bd"/>
</dbReference>
<dbReference type="Gene3D" id="3.40.50.620">
    <property type="entry name" value="HUPs"/>
    <property type="match status" value="1"/>
</dbReference>
<keyword evidence="3 8" id="KW-0436">Ligase</keyword>
<dbReference type="SUPFAM" id="SSF52402">
    <property type="entry name" value="Adenine nucleotide alpha hydrolases-like"/>
    <property type="match status" value="1"/>
</dbReference>
<proteinExistence type="inferred from homology"/>
<evidence type="ECO:0000256" key="7">
    <source>
        <dbReference type="ARBA" id="ARBA00048539"/>
    </source>
</evidence>